<feature type="region of interest" description="Disordered" evidence="1">
    <location>
        <begin position="30"/>
        <end position="74"/>
    </location>
</feature>
<protein>
    <recommendedName>
        <fullName evidence="4">YceG-like family protein</fullName>
    </recommendedName>
</protein>
<evidence type="ECO:0000256" key="1">
    <source>
        <dbReference type="SAM" id="MobiDB-lite"/>
    </source>
</evidence>
<gene>
    <name evidence="2" type="ORF">GTO91_12645</name>
</gene>
<evidence type="ECO:0000313" key="3">
    <source>
        <dbReference type="Proteomes" id="UP000463470"/>
    </source>
</evidence>
<keyword evidence="3" id="KW-1185">Reference proteome</keyword>
<accession>A0A845L1Y1</accession>
<sequence length="143" mass="15152">MGLLLFGFGLVLQSFTGTDKPAQTTLSVIDPQGAESASQKESTPQVQKQRDAQDASIDAPPSPSKGSLSAKHEPVSLTITVTSGDTSETVAQKLKAIGVIADAERFNRYLVENGYATRIQDGTLSMSVGLAEEEIAKRLVGMR</sequence>
<dbReference type="AlphaFoldDB" id="A0A845L1Y1"/>
<feature type="compositionally biased region" description="Polar residues" evidence="1">
    <location>
        <begin position="35"/>
        <end position="47"/>
    </location>
</feature>
<evidence type="ECO:0008006" key="4">
    <source>
        <dbReference type="Google" id="ProtNLM"/>
    </source>
</evidence>
<dbReference type="OrthoDB" id="9792479at2"/>
<evidence type="ECO:0000313" key="2">
    <source>
        <dbReference type="EMBL" id="MZP30562.1"/>
    </source>
</evidence>
<reference evidence="2 3" key="1">
    <citation type="submission" date="2020-01" db="EMBL/GenBank/DDBJ databases">
        <title>Whole-genome sequence of Heliobacterium undosum DSM 13378.</title>
        <authorList>
            <person name="Kyndt J.A."/>
            <person name="Meyer T.E."/>
        </authorList>
    </citation>
    <scope>NUCLEOTIDE SEQUENCE [LARGE SCALE GENOMIC DNA]</scope>
    <source>
        <strain evidence="2 3">DSM 13378</strain>
    </source>
</reference>
<dbReference type="Proteomes" id="UP000463470">
    <property type="component" value="Unassembled WGS sequence"/>
</dbReference>
<organism evidence="2 3">
    <name type="scientific">Heliomicrobium undosum</name>
    <dbReference type="NCBI Taxonomy" id="121734"/>
    <lineage>
        <taxon>Bacteria</taxon>
        <taxon>Bacillati</taxon>
        <taxon>Bacillota</taxon>
        <taxon>Clostridia</taxon>
        <taxon>Eubacteriales</taxon>
        <taxon>Heliobacteriaceae</taxon>
        <taxon>Heliomicrobium</taxon>
    </lineage>
</organism>
<proteinExistence type="predicted"/>
<dbReference type="Gene3D" id="3.30.1490.480">
    <property type="entry name" value="Endolytic murein transglycosylase"/>
    <property type="match status" value="1"/>
</dbReference>
<dbReference type="EMBL" id="WXEY01000015">
    <property type="protein sequence ID" value="MZP30562.1"/>
    <property type="molecule type" value="Genomic_DNA"/>
</dbReference>
<comment type="caution">
    <text evidence="2">The sequence shown here is derived from an EMBL/GenBank/DDBJ whole genome shotgun (WGS) entry which is preliminary data.</text>
</comment>
<dbReference type="RefSeq" id="WP_161259085.1">
    <property type="nucleotide sequence ID" value="NZ_WXEY01000015.1"/>
</dbReference>
<name>A0A845L1Y1_9FIRM</name>